<feature type="transmembrane region" description="Helical" evidence="19">
    <location>
        <begin position="288"/>
        <end position="318"/>
    </location>
</feature>
<feature type="transmembrane region" description="Helical" evidence="19">
    <location>
        <begin position="55"/>
        <end position="72"/>
    </location>
</feature>
<keyword evidence="10 19" id="KW-0297">G-protein coupled receptor</keyword>
<dbReference type="Pfam" id="PF00001">
    <property type="entry name" value="7tm_1"/>
    <property type="match status" value="1"/>
</dbReference>
<reference evidence="22 24" key="1">
    <citation type="submission" date="2022-11" db="EMBL/GenBank/DDBJ databases">
        <title>Whole genome sequence of Eschrichtius robustus ER-17-0199.</title>
        <authorList>
            <person name="Bruniche-Olsen A."/>
            <person name="Black A.N."/>
            <person name="Fields C.J."/>
            <person name="Walden K."/>
            <person name="Dewoody J.A."/>
        </authorList>
    </citation>
    <scope>NUCLEOTIDE SEQUENCE [LARGE SCALE GENOMIC DNA]</scope>
    <source>
        <strain evidence="22">ER-17-0199</strain>
        <tissue evidence="22">Blubber</tissue>
    </source>
</reference>
<keyword evidence="16" id="KW-0844">Vision</keyword>
<feature type="transmembrane region" description="Helical" evidence="19">
    <location>
        <begin position="368"/>
        <end position="394"/>
    </location>
</feature>
<evidence type="ECO:0000256" key="2">
    <source>
        <dbReference type="ARBA" id="ARBA00019244"/>
    </source>
</evidence>
<evidence type="ECO:0000256" key="20">
    <source>
        <dbReference type="SAM" id="MobiDB-lite"/>
    </source>
</evidence>
<dbReference type="InterPro" id="IPR001760">
    <property type="entry name" value="Opsin"/>
</dbReference>
<keyword evidence="12" id="KW-1015">Disulfide bond</keyword>
<evidence type="ECO:0000313" key="23">
    <source>
        <dbReference type="EMBL" id="KAJ8796926.1"/>
    </source>
</evidence>
<dbReference type="PRINTS" id="PR00238">
    <property type="entry name" value="OPSIN"/>
</dbReference>
<dbReference type="PROSITE" id="PS50262">
    <property type="entry name" value="G_PROTEIN_RECEP_F1_2"/>
    <property type="match status" value="1"/>
</dbReference>
<dbReference type="Gene3D" id="1.20.1070.10">
    <property type="entry name" value="Rhodopsin 7-helix transmembrane proteins"/>
    <property type="match status" value="1"/>
</dbReference>
<dbReference type="PRINTS" id="PR00575">
    <property type="entry name" value="OPSINREDGRN"/>
</dbReference>
<feature type="transmembrane region" description="Helical" evidence="19">
    <location>
        <begin position="237"/>
        <end position="258"/>
    </location>
</feature>
<feature type="transmembrane region" description="Helical" evidence="19">
    <location>
        <begin position="157"/>
        <end position="181"/>
    </location>
</feature>
<evidence type="ECO:0000256" key="9">
    <source>
        <dbReference type="ARBA" id="ARBA00022991"/>
    </source>
</evidence>
<evidence type="ECO:0000256" key="13">
    <source>
        <dbReference type="ARBA" id="ARBA00023170"/>
    </source>
</evidence>
<keyword evidence="24" id="KW-1185">Reference proteome</keyword>
<feature type="transmembrane region" description="Helical" evidence="19">
    <location>
        <begin position="339"/>
        <end position="362"/>
    </location>
</feature>
<dbReference type="InterPro" id="IPR000276">
    <property type="entry name" value="GPCR_Rhodpsn"/>
</dbReference>
<dbReference type="AlphaFoldDB" id="A0AB34GUM2"/>
<dbReference type="PRINTS" id="PR00237">
    <property type="entry name" value="GPCRRHODOPSN"/>
</dbReference>
<name>A0AB34GUM2_ESCRO</name>
<feature type="domain" description="G-protein coupled receptors family 1 profile" evidence="21">
    <location>
        <begin position="139"/>
        <end position="391"/>
    </location>
</feature>
<dbReference type="InterPro" id="IPR017452">
    <property type="entry name" value="GPCR_Rhodpsn_7TM"/>
</dbReference>
<accession>A0AB34GUM2</accession>
<keyword evidence="7 19" id="KW-0681">Retinal protein</keyword>
<dbReference type="GO" id="GO:0004930">
    <property type="term" value="F:G protein-coupled receptor activity"/>
    <property type="evidence" value="ECO:0007669"/>
    <property type="project" value="UniProtKB-KW"/>
</dbReference>
<evidence type="ECO:0000256" key="14">
    <source>
        <dbReference type="ARBA" id="ARBA00023180"/>
    </source>
</evidence>
<keyword evidence="15 19" id="KW-0807">Transducer</keyword>
<evidence type="ECO:0000256" key="11">
    <source>
        <dbReference type="ARBA" id="ARBA00023136"/>
    </source>
</evidence>
<dbReference type="GO" id="GO:0007601">
    <property type="term" value="P:visual perception"/>
    <property type="evidence" value="ECO:0007669"/>
    <property type="project" value="UniProtKB-KW"/>
</dbReference>
<feature type="transmembrane region" description="Helical" evidence="19">
    <location>
        <begin position="187"/>
        <end position="216"/>
    </location>
</feature>
<feature type="compositionally biased region" description="Low complexity" evidence="20">
    <location>
        <begin position="7"/>
        <end position="21"/>
    </location>
</feature>
<dbReference type="EMBL" id="JAIQCJ010000291">
    <property type="protein sequence ID" value="KAJ8796926.1"/>
    <property type="molecule type" value="Genomic_DNA"/>
</dbReference>
<feature type="region of interest" description="Disordered" evidence="20">
    <location>
        <begin position="89"/>
        <end position="114"/>
    </location>
</feature>
<dbReference type="FunFam" id="1.20.1070.10:FF:000090">
    <property type="entry name" value="Long-wave-sensitive opsin 1"/>
    <property type="match status" value="1"/>
</dbReference>
<dbReference type="GO" id="GO:0016020">
    <property type="term" value="C:membrane"/>
    <property type="evidence" value="ECO:0007669"/>
    <property type="project" value="UniProtKB-SubCell"/>
</dbReference>
<dbReference type="EMBL" id="JAIQCJ010002130">
    <property type="protein sequence ID" value="KAJ8782134.1"/>
    <property type="molecule type" value="Genomic_DNA"/>
</dbReference>
<evidence type="ECO:0000256" key="17">
    <source>
        <dbReference type="ARBA" id="ARBA00030017"/>
    </source>
</evidence>
<dbReference type="InterPro" id="IPR000378">
    <property type="entry name" value="Opsin_red/grn"/>
</dbReference>
<evidence type="ECO:0000313" key="24">
    <source>
        <dbReference type="Proteomes" id="UP001159641"/>
    </source>
</evidence>
<evidence type="ECO:0000256" key="10">
    <source>
        <dbReference type="ARBA" id="ARBA00023040"/>
    </source>
</evidence>
<dbReference type="InterPro" id="IPR050125">
    <property type="entry name" value="GPCR_opsins"/>
</dbReference>
<keyword evidence="4" id="KW-0597">Phosphoprotein</keyword>
<evidence type="ECO:0000256" key="4">
    <source>
        <dbReference type="ARBA" id="ARBA00022553"/>
    </source>
</evidence>
<dbReference type="PROSITE" id="PS00237">
    <property type="entry name" value="G_PROTEIN_RECEP_F1_1"/>
    <property type="match status" value="1"/>
</dbReference>
<keyword evidence="3 19" id="KW-0600">Photoreceptor protein</keyword>
<dbReference type="GO" id="GO:0001750">
    <property type="term" value="C:photoreceptor outer segment"/>
    <property type="evidence" value="ECO:0007669"/>
    <property type="project" value="UniProtKB-ARBA"/>
</dbReference>
<comment type="subcellular location">
    <subcellularLocation>
        <location evidence="1 19">Membrane</location>
        <topology evidence="1 19">Multi-pass membrane protein</topology>
    </subcellularLocation>
</comment>
<keyword evidence="5 19" id="KW-0716">Sensory transduction</keyword>
<evidence type="ECO:0000256" key="8">
    <source>
        <dbReference type="ARBA" id="ARBA00022989"/>
    </source>
</evidence>
<evidence type="ECO:0000313" key="22">
    <source>
        <dbReference type="EMBL" id="KAJ8782134.1"/>
    </source>
</evidence>
<evidence type="ECO:0000256" key="18">
    <source>
        <dbReference type="ARBA" id="ARBA00032720"/>
    </source>
</evidence>
<keyword evidence="14" id="KW-0325">Glycoprotein</keyword>
<organism evidence="22 24">
    <name type="scientific">Eschrichtius robustus</name>
    <name type="common">California gray whale</name>
    <name type="synonym">Eschrichtius gibbosus</name>
    <dbReference type="NCBI Taxonomy" id="9764"/>
    <lineage>
        <taxon>Eukaryota</taxon>
        <taxon>Metazoa</taxon>
        <taxon>Chordata</taxon>
        <taxon>Craniata</taxon>
        <taxon>Vertebrata</taxon>
        <taxon>Euteleostomi</taxon>
        <taxon>Mammalia</taxon>
        <taxon>Eutheria</taxon>
        <taxon>Laurasiatheria</taxon>
        <taxon>Artiodactyla</taxon>
        <taxon>Whippomorpha</taxon>
        <taxon>Cetacea</taxon>
        <taxon>Mysticeti</taxon>
        <taxon>Eschrichtiidae</taxon>
        <taxon>Eschrichtius</taxon>
    </lineage>
</organism>
<dbReference type="GO" id="GO:0007602">
    <property type="term" value="P:phototransduction"/>
    <property type="evidence" value="ECO:0007669"/>
    <property type="project" value="UniProtKB-KW"/>
</dbReference>
<evidence type="ECO:0000256" key="7">
    <source>
        <dbReference type="ARBA" id="ARBA00022925"/>
    </source>
</evidence>
<keyword evidence="11 19" id="KW-0472">Membrane</keyword>
<evidence type="ECO:0000256" key="6">
    <source>
        <dbReference type="ARBA" id="ARBA00022692"/>
    </source>
</evidence>
<keyword evidence="6 19" id="KW-0812">Transmembrane</keyword>
<evidence type="ECO:0000256" key="16">
    <source>
        <dbReference type="ARBA" id="ARBA00023305"/>
    </source>
</evidence>
<dbReference type="GO" id="GO:0009881">
    <property type="term" value="F:photoreceptor activity"/>
    <property type="evidence" value="ECO:0007669"/>
    <property type="project" value="UniProtKB-KW"/>
</dbReference>
<feature type="transmembrane region" description="Helical" evidence="19">
    <location>
        <begin position="120"/>
        <end position="145"/>
    </location>
</feature>
<protein>
    <recommendedName>
        <fullName evidence="2">Long-wave-sensitive opsin 1</fullName>
    </recommendedName>
    <alternativeName>
        <fullName evidence="17">Red cone photoreceptor pigment</fullName>
    </alternativeName>
    <alternativeName>
        <fullName evidence="18">Red-sensitive opsin</fullName>
    </alternativeName>
</protein>
<dbReference type="Proteomes" id="UP001159641">
    <property type="component" value="Unassembled WGS sequence"/>
</dbReference>
<proteinExistence type="inferred from homology"/>
<comment type="caution">
    <text evidence="22">The sequence shown here is derived from an EMBL/GenBank/DDBJ whole genome shotgun (WGS) entry which is preliminary data.</text>
</comment>
<evidence type="ECO:0000256" key="5">
    <source>
        <dbReference type="ARBA" id="ARBA00022606"/>
    </source>
</evidence>
<dbReference type="InterPro" id="IPR027430">
    <property type="entry name" value="Retinal_BS"/>
</dbReference>
<evidence type="ECO:0000256" key="1">
    <source>
        <dbReference type="ARBA" id="ARBA00004141"/>
    </source>
</evidence>
<evidence type="ECO:0000256" key="3">
    <source>
        <dbReference type="ARBA" id="ARBA00022543"/>
    </source>
</evidence>
<evidence type="ECO:0000256" key="15">
    <source>
        <dbReference type="ARBA" id="ARBA00023224"/>
    </source>
</evidence>
<dbReference type="SUPFAM" id="SSF81321">
    <property type="entry name" value="Family A G protein-coupled receptor-like"/>
    <property type="match status" value="1"/>
</dbReference>
<comment type="caution">
    <text evidence="19">Lacks conserved residue(s) required for the propagation of feature annotation.</text>
</comment>
<feature type="region of interest" description="Disordered" evidence="20">
    <location>
        <begin position="1"/>
        <end position="52"/>
    </location>
</feature>
<dbReference type="PANTHER" id="PTHR24240">
    <property type="entry name" value="OPSIN"/>
    <property type="match status" value="1"/>
</dbReference>
<gene>
    <name evidence="23" type="ORF">J1605_001997</name>
    <name evidence="22" type="ORF">J1605_010464</name>
</gene>
<keyword evidence="9 19" id="KW-0157">Chromophore</keyword>
<keyword evidence="13 19" id="KW-0675">Receptor</keyword>
<keyword evidence="8 19" id="KW-1133">Transmembrane helix</keyword>
<sequence length="433" mass="47786">MEEAQRAEAAPAAARRGLAGRAARRRQERAPESRRAGPAGALPSPARSGSPRRELAGLGAALLLSSVIGAMLDRGRLGKQWASSGWRLHEGLRKGPRQPRGQQLHQRPLRRPRSPHRPRWVYQLTSVWMVFVVVASILTNGLVLAATMKFKKLRHPLNWILVNLAIADLAETIIAGTISIVNQMYGYFVLGHPLCIVEGYTVSLCGITGLWSLAIISWERWMVVCKPFGNVRFDAKLAIAGIAFSWIWAAVWAAPPIFGWSRYWPHGLKTSCGPDVFSGSSYPGVQSYMIVLMTTCCFIPLSVIVLCYLQVWLAIRAVAKQQKESESTQKAEKEVTRMVMVMIFAYCLCWGPYTFFACFAAAHPGYAFHPLVAALPSCFAKSATIYNPIIYAFMNRQFRSCSLQLFGKKVEDSSELSSVCKAEASSVSSVSPA</sequence>
<evidence type="ECO:0000256" key="19">
    <source>
        <dbReference type="RuleBase" id="RU004951"/>
    </source>
</evidence>
<evidence type="ECO:0000256" key="12">
    <source>
        <dbReference type="ARBA" id="ARBA00023157"/>
    </source>
</evidence>
<dbReference type="PROSITE" id="PS00238">
    <property type="entry name" value="OPSIN"/>
    <property type="match status" value="1"/>
</dbReference>
<comment type="similarity">
    <text evidence="19">Belongs to the G-protein coupled receptor 1 family. Opsin subfamily.</text>
</comment>
<evidence type="ECO:0000259" key="21">
    <source>
        <dbReference type="PROSITE" id="PS50262"/>
    </source>
</evidence>